<evidence type="ECO:0000259" key="9">
    <source>
        <dbReference type="Pfam" id="PF01316"/>
    </source>
</evidence>
<evidence type="ECO:0000256" key="5">
    <source>
        <dbReference type="ARBA" id="ARBA00023015"/>
    </source>
</evidence>
<dbReference type="SUPFAM" id="SSF55252">
    <property type="entry name" value="C-terminal domain of arginine repressor"/>
    <property type="match status" value="1"/>
</dbReference>
<dbReference type="Pfam" id="PF02863">
    <property type="entry name" value="Arg_repressor_C"/>
    <property type="match status" value="1"/>
</dbReference>
<evidence type="ECO:0000256" key="4">
    <source>
        <dbReference type="ARBA" id="ARBA00022491"/>
    </source>
</evidence>
<evidence type="ECO:0000256" key="3">
    <source>
        <dbReference type="ARBA" id="ARBA00022490"/>
    </source>
</evidence>
<keyword evidence="8" id="KW-0055">Arginine biosynthesis</keyword>
<comment type="pathway">
    <text evidence="8">Amino-acid biosynthesis; L-arginine biosynthesis [regulation].</text>
</comment>
<evidence type="ECO:0000313" key="11">
    <source>
        <dbReference type="EMBL" id="PFG16494.1"/>
    </source>
</evidence>
<evidence type="ECO:0000259" key="10">
    <source>
        <dbReference type="Pfam" id="PF02863"/>
    </source>
</evidence>
<dbReference type="GO" id="GO:1900079">
    <property type="term" value="P:regulation of arginine biosynthetic process"/>
    <property type="evidence" value="ECO:0007669"/>
    <property type="project" value="UniProtKB-UniRule"/>
</dbReference>
<dbReference type="UniPathway" id="UPA00068"/>
<evidence type="ECO:0000256" key="2">
    <source>
        <dbReference type="ARBA" id="ARBA00008316"/>
    </source>
</evidence>
<dbReference type="GO" id="GO:0003700">
    <property type="term" value="F:DNA-binding transcription factor activity"/>
    <property type="evidence" value="ECO:0007669"/>
    <property type="project" value="UniProtKB-UniRule"/>
</dbReference>
<keyword evidence="12" id="KW-1185">Reference proteome</keyword>
<keyword evidence="6 8" id="KW-0238">DNA-binding</keyword>
<keyword evidence="3 8" id="KW-0963">Cytoplasm</keyword>
<dbReference type="InterPro" id="IPR020900">
    <property type="entry name" value="Arg_repress_DNA-bd"/>
</dbReference>
<dbReference type="InterPro" id="IPR036388">
    <property type="entry name" value="WH-like_DNA-bd_sf"/>
</dbReference>
<organism evidence="11 12">
    <name type="scientific">Propionicimonas paludicola</name>
    <dbReference type="NCBI Taxonomy" id="185243"/>
    <lineage>
        <taxon>Bacteria</taxon>
        <taxon>Bacillati</taxon>
        <taxon>Actinomycetota</taxon>
        <taxon>Actinomycetes</taxon>
        <taxon>Propionibacteriales</taxon>
        <taxon>Nocardioidaceae</taxon>
        <taxon>Propionicimonas</taxon>
    </lineage>
</organism>
<dbReference type="GO" id="GO:0006526">
    <property type="term" value="P:L-arginine biosynthetic process"/>
    <property type="evidence" value="ECO:0007669"/>
    <property type="project" value="UniProtKB-UniPathway"/>
</dbReference>
<dbReference type="InterPro" id="IPR001669">
    <property type="entry name" value="Arg_repress"/>
</dbReference>
<dbReference type="PRINTS" id="PR01467">
    <property type="entry name" value="ARGREPRESSOR"/>
</dbReference>
<keyword evidence="4 8" id="KW-0678">Repressor</keyword>
<evidence type="ECO:0000256" key="8">
    <source>
        <dbReference type="HAMAP-Rule" id="MF_00173"/>
    </source>
</evidence>
<dbReference type="Pfam" id="PF01316">
    <property type="entry name" value="Arg_repressor"/>
    <property type="match status" value="1"/>
</dbReference>
<sequence length="163" mass="16724">MSEPARSPLSKSARQSRIAELIEREPIASQADLATRLAESGIAVHQGTLSKDLLELGAVRVRTSVGGFAYALSAGEHGPGSPGALARLSRLCGELLLSAEGSANLCVLHTPPGAAQYFASAIDRVGWTSALGTIAGDDTVVVITRDPLGGAAMAESLLNLHTP</sequence>
<dbReference type="OrthoDB" id="7060358at2"/>
<proteinExistence type="inferred from homology"/>
<dbReference type="InterPro" id="IPR036251">
    <property type="entry name" value="Arg_repress_C_sf"/>
</dbReference>
<comment type="function">
    <text evidence="8">Regulates arginine biosynthesis genes.</text>
</comment>
<dbReference type="HAMAP" id="MF_00173">
    <property type="entry name" value="Arg_repressor"/>
    <property type="match status" value="1"/>
</dbReference>
<dbReference type="Proteomes" id="UP000226079">
    <property type="component" value="Unassembled WGS sequence"/>
</dbReference>
<dbReference type="InterPro" id="IPR036390">
    <property type="entry name" value="WH_DNA-bd_sf"/>
</dbReference>
<keyword evidence="8" id="KW-0028">Amino-acid biosynthesis</keyword>
<dbReference type="InterPro" id="IPR020899">
    <property type="entry name" value="Arg_repress_C"/>
</dbReference>
<dbReference type="GO" id="GO:0003677">
    <property type="term" value="F:DNA binding"/>
    <property type="evidence" value="ECO:0007669"/>
    <property type="project" value="UniProtKB-KW"/>
</dbReference>
<dbReference type="EMBL" id="PDJC01000001">
    <property type="protein sequence ID" value="PFG16494.1"/>
    <property type="molecule type" value="Genomic_DNA"/>
</dbReference>
<dbReference type="Gene3D" id="1.10.10.10">
    <property type="entry name" value="Winged helix-like DNA-binding domain superfamily/Winged helix DNA-binding domain"/>
    <property type="match status" value="1"/>
</dbReference>
<keyword evidence="5 8" id="KW-0805">Transcription regulation</keyword>
<dbReference type="PANTHER" id="PTHR34471">
    <property type="entry name" value="ARGININE REPRESSOR"/>
    <property type="match status" value="1"/>
</dbReference>
<feature type="domain" description="Arginine repressor C-terminal" evidence="10">
    <location>
        <begin position="93"/>
        <end position="157"/>
    </location>
</feature>
<keyword evidence="7 8" id="KW-0804">Transcription</keyword>
<gene>
    <name evidence="8" type="primary">argR</name>
    <name evidence="11" type="ORF">ATK74_1033</name>
</gene>
<evidence type="ECO:0000256" key="7">
    <source>
        <dbReference type="ARBA" id="ARBA00023163"/>
    </source>
</evidence>
<dbReference type="GO" id="GO:0051259">
    <property type="term" value="P:protein complex oligomerization"/>
    <property type="evidence" value="ECO:0007669"/>
    <property type="project" value="InterPro"/>
</dbReference>
<accession>A0A2A9CPZ6</accession>
<comment type="subcellular location">
    <subcellularLocation>
        <location evidence="1 8">Cytoplasm</location>
    </subcellularLocation>
</comment>
<dbReference type="GO" id="GO:0005737">
    <property type="term" value="C:cytoplasm"/>
    <property type="evidence" value="ECO:0007669"/>
    <property type="project" value="UniProtKB-SubCell"/>
</dbReference>
<dbReference type="GO" id="GO:0034618">
    <property type="term" value="F:arginine binding"/>
    <property type="evidence" value="ECO:0007669"/>
    <property type="project" value="InterPro"/>
</dbReference>
<dbReference type="AlphaFoldDB" id="A0A2A9CPZ6"/>
<evidence type="ECO:0000256" key="1">
    <source>
        <dbReference type="ARBA" id="ARBA00004496"/>
    </source>
</evidence>
<dbReference type="SUPFAM" id="SSF46785">
    <property type="entry name" value="Winged helix' DNA-binding domain"/>
    <property type="match status" value="1"/>
</dbReference>
<protein>
    <recommendedName>
        <fullName evidence="8">Arginine repressor</fullName>
    </recommendedName>
</protein>
<feature type="domain" description="Arginine repressor DNA-binding" evidence="9">
    <location>
        <begin position="10"/>
        <end position="74"/>
    </location>
</feature>
<reference evidence="11 12" key="1">
    <citation type="submission" date="2017-10" db="EMBL/GenBank/DDBJ databases">
        <title>Sequencing the genomes of 1000 actinobacteria strains.</title>
        <authorList>
            <person name="Klenk H.-P."/>
        </authorList>
    </citation>
    <scope>NUCLEOTIDE SEQUENCE [LARGE SCALE GENOMIC DNA]</scope>
    <source>
        <strain evidence="11 12">DSM 15597</strain>
    </source>
</reference>
<evidence type="ECO:0000256" key="6">
    <source>
        <dbReference type="ARBA" id="ARBA00023125"/>
    </source>
</evidence>
<dbReference type="Gene3D" id="3.30.1360.40">
    <property type="match status" value="1"/>
</dbReference>
<name>A0A2A9CPZ6_9ACTN</name>
<dbReference type="RefSeq" id="WP_098460027.1">
    <property type="nucleotide sequence ID" value="NZ_PDJC01000001.1"/>
</dbReference>
<comment type="caution">
    <text evidence="11">The sequence shown here is derived from an EMBL/GenBank/DDBJ whole genome shotgun (WGS) entry which is preliminary data.</text>
</comment>
<evidence type="ECO:0000313" key="12">
    <source>
        <dbReference type="Proteomes" id="UP000226079"/>
    </source>
</evidence>
<comment type="similarity">
    <text evidence="2 8">Belongs to the ArgR family.</text>
</comment>
<dbReference type="PANTHER" id="PTHR34471:SF1">
    <property type="entry name" value="ARGININE REPRESSOR"/>
    <property type="match status" value="1"/>
</dbReference>